<comment type="caution">
    <text evidence="9">The sequence shown here is derived from an EMBL/GenBank/DDBJ whole genome shotgun (WGS) entry which is preliminary data.</text>
</comment>
<keyword evidence="3" id="KW-0677">Repeat</keyword>
<evidence type="ECO:0000256" key="1">
    <source>
        <dbReference type="ARBA" id="ARBA00009616"/>
    </source>
</evidence>
<comment type="similarity">
    <text evidence="1">Belongs to the WD repeat striatin family.</text>
</comment>
<feature type="region of interest" description="Disordered" evidence="7">
    <location>
        <begin position="544"/>
        <end position="563"/>
    </location>
</feature>
<feature type="compositionally biased region" description="Polar residues" evidence="7">
    <location>
        <begin position="216"/>
        <end position="239"/>
    </location>
</feature>
<evidence type="ECO:0000256" key="3">
    <source>
        <dbReference type="ARBA" id="ARBA00022737"/>
    </source>
</evidence>
<dbReference type="InterPro" id="IPR020472">
    <property type="entry name" value="WD40_PAC1"/>
</dbReference>
<name>A0A507BVD6_9FUNG</name>
<feature type="compositionally biased region" description="Low complexity" evidence="7">
    <location>
        <begin position="1"/>
        <end position="11"/>
    </location>
</feature>
<proteinExistence type="inferred from homology"/>
<dbReference type="GO" id="GO:0005516">
    <property type="term" value="F:calmodulin binding"/>
    <property type="evidence" value="ECO:0007669"/>
    <property type="project" value="UniProtKB-KW"/>
</dbReference>
<evidence type="ECO:0000256" key="2">
    <source>
        <dbReference type="ARBA" id="ARBA00022574"/>
    </source>
</evidence>
<dbReference type="Proteomes" id="UP000319731">
    <property type="component" value="Unassembled WGS sequence"/>
</dbReference>
<feature type="region of interest" description="Disordered" evidence="7">
    <location>
        <begin position="190"/>
        <end position="324"/>
    </location>
</feature>
<dbReference type="Pfam" id="PF00400">
    <property type="entry name" value="WD40"/>
    <property type="match status" value="5"/>
</dbReference>
<feature type="region of interest" description="Disordered" evidence="7">
    <location>
        <begin position="1"/>
        <end position="22"/>
    </location>
</feature>
<dbReference type="Gene3D" id="2.130.10.10">
    <property type="entry name" value="YVTN repeat-like/Quinoprotein amine dehydrogenase"/>
    <property type="match status" value="2"/>
</dbReference>
<dbReference type="InterPro" id="IPR051488">
    <property type="entry name" value="WD_repeat_striatin"/>
</dbReference>
<evidence type="ECO:0000256" key="6">
    <source>
        <dbReference type="PROSITE-ProRule" id="PRU00221"/>
    </source>
</evidence>
<dbReference type="OrthoDB" id="727118at2759"/>
<dbReference type="PROSITE" id="PS50082">
    <property type="entry name" value="WD_REPEATS_2"/>
    <property type="match status" value="4"/>
</dbReference>
<evidence type="ECO:0000256" key="5">
    <source>
        <dbReference type="ARBA" id="ARBA00023054"/>
    </source>
</evidence>
<feature type="region of interest" description="Disordered" evidence="7">
    <location>
        <begin position="95"/>
        <end position="153"/>
    </location>
</feature>
<dbReference type="GeneID" id="42004930"/>
<dbReference type="RefSeq" id="XP_031024382.1">
    <property type="nucleotide sequence ID" value="XM_031169633.1"/>
</dbReference>
<dbReference type="InterPro" id="IPR019775">
    <property type="entry name" value="WD40_repeat_CS"/>
</dbReference>
<feature type="domain" description="Striatin N-terminal" evidence="8">
    <location>
        <begin position="23"/>
        <end position="109"/>
    </location>
</feature>
<dbReference type="SUPFAM" id="SSF50978">
    <property type="entry name" value="WD40 repeat-like"/>
    <property type="match status" value="1"/>
</dbReference>
<protein>
    <recommendedName>
        <fullName evidence="8">Striatin N-terminal domain-containing protein</fullName>
    </recommendedName>
</protein>
<evidence type="ECO:0000313" key="9">
    <source>
        <dbReference type="EMBL" id="TPX33370.1"/>
    </source>
</evidence>
<organism evidence="9 10">
    <name type="scientific">Synchytrium microbalum</name>
    <dbReference type="NCBI Taxonomy" id="1806994"/>
    <lineage>
        <taxon>Eukaryota</taxon>
        <taxon>Fungi</taxon>
        <taxon>Fungi incertae sedis</taxon>
        <taxon>Chytridiomycota</taxon>
        <taxon>Chytridiomycota incertae sedis</taxon>
        <taxon>Chytridiomycetes</taxon>
        <taxon>Synchytriales</taxon>
        <taxon>Synchytriaceae</taxon>
        <taxon>Synchytrium</taxon>
    </lineage>
</organism>
<dbReference type="InterPro" id="IPR015943">
    <property type="entry name" value="WD40/YVTN_repeat-like_dom_sf"/>
</dbReference>
<dbReference type="PROSITE" id="PS50294">
    <property type="entry name" value="WD_REPEATS_REGION"/>
    <property type="match status" value="3"/>
</dbReference>
<feature type="region of interest" description="Disordered" evidence="7">
    <location>
        <begin position="347"/>
        <end position="369"/>
    </location>
</feature>
<dbReference type="Pfam" id="PF08232">
    <property type="entry name" value="Striatin"/>
    <property type="match status" value="1"/>
</dbReference>
<dbReference type="PANTHER" id="PTHR15653:SF0">
    <property type="entry name" value="CONNECTOR OF KINASE TO AP-1, ISOFORM E"/>
    <property type="match status" value="1"/>
</dbReference>
<keyword evidence="5" id="KW-0175">Coiled coil</keyword>
<keyword evidence="4" id="KW-0112">Calmodulin-binding</keyword>
<dbReference type="AlphaFoldDB" id="A0A507BVD6"/>
<dbReference type="InterPro" id="IPR001680">
    <property type="entry name" value="WD40_rpt"/>
</dbReference>
<feature type="repeat" description="WD" evidence="6">
    <location>
        <begin position="380"/>
        <end position="414"/>
    </location>
</feature>
<keyword evidence="2 6" id="KW-0853">WD repeat</keyword>
<gene>
    <name evidence="9" type="ORF">SmJEL517_g03705</name>
</gene>
<feature type="compositionally biased region" description="Polar residues" evidence="7">
    <location>
        <begin position="95"/>
        <end position="104"/>
    </location>
</feature>
<evidence type="ECO:0000259" key="8">
    <source>
        <dbReference type="Pfam" id="PF08232"/>
    </source>
</evidence>
<evidence type="ECO:0000313" key="10">
    <source>
        <dbReference type="Proteomes" id="UP000319731"/>
    </source>
</evidence>
<dbReference type="InterPro" id="IPR036322">
    <property type="entry name" value="WD40_repeat_dom_sf"/>
</dbReference>
<dbReference type="STRING" id="1806994.A0A507BVD6"/>
<dbReference type="EMBL" id="QEAO01000021">
    <property type="protein sequence ID" value="TPX33370.1"/>
    <property type="molecule type" value="Genomic_DNA"/>
</dbReference>
<dbReference type="PRINTS" id="PR00320">
    <property type="entry name" value="GPROTEINBRPT"/>
</dbReference>
<feature type="compositionally biased region" description="Low complexity" evidence="7">
    <location>
        <begin position="275"/>
        <end position="284"/>
    </location>
</feature>
<dbReference type="Gene3D" id="1.20.5.300">
    <property type="match status" value="1"/>
</dbReference>
<dbReference type="SMART" id="SM00320">
    <property type="entry name" value="WD40"/>
    <property type="match status" value="7"/>
</dbReference>
<sequence length="734" mass="80576">MSGFQQQQQQQPGATTMPSQGYTLPGVLHFLQLEWRRFERDRNDWEIEKSDLKSKIAFLESERRGMDNMKTDLLRRIKMLEYALRQERNKYSTMHANNTAQGAETPSEPAMSPEPGAAPLTTDHRDIPPDTGTLDRGDPMASRQNTMGPGQGGTLLHFSKGVGHMRTREILKNYLREAGQLTSPSLAAGLPLRSHEDDMSAPQSSADTTSRREMPPQTNSPLPPQHQQQSMPDRNNNKPVESRPPPPRPATNGVSEPVPTTDLGDLDGTPPSPSPSETFSDSLSRQNTVKRVGRTADLGADQEVPSVEEVQEKLKLPNDGKTQKMMNKWAAKPPVQRSADDPLASLSLSEEDTEDSTTKKSAGSKDLTSTEVIWRPKGTLRSHMDAVRAVAMHPTVLAALSGSEDHTAKLWNLQDYMGTKKPPQDLEPIFTYRGHTGPITSVAFGPGSTPERCFTASMDSTIREWIIPNLIRDVYAPYDSKLKVNTYVGHSDAVWDVRSQPSLSQSSILASCSADGTIKLWNTSDSSRGLRTTLWYGGAKVNGTAGSSDHHSPITTPSLSDSPNPTSIDWIPSNLTRLIAAYQNSTAKVFDITTGSEILSLKSAESYDGTPGTQINKIICHSTMSLAFTAHEDKCIRIFDLNSGLCIHSMIAHLDSVTSLDIHPLGLSLVSGGHDCSMRFWDLSSRNCMQEYSSHRRKGNEGMWSVKFHPTLHDTLISGGADSTVKLYRHGSVA</sequence>
<feature type="compositionally biased region" description="Basic and acidic residues" evidence="7">
    <location>
        <begin position="310"/>
        <end position="322"/>
    </location>
</feature>
<evidence type="ECO:0000256" key="7">
    <source>
        <dbReference type="SAM" id="MobiDB-lite"/>
    </source>
</evidence>
<feature type="compositionally biased region" description="Basic and acidic residues" evidence="7">
    <location>
        <begin position="122"/>
        <end position="138"/>
    </location>
</feature>
<evidence type="ECO:0000256" key="4">
    <source>
        <dbReference type="ARBA" id="ARBA00022860"/>
    </source>
</evidence>
<feature type="repeat" description="WD" evidence="6">
    <location>
        <begin position="650"/>
        <end position="691"/>
    </location>
</feature>
<feature type="compositionally biased region" description="Polar residues" evidence="7">
    <location>
        <begin position="553"/>
        <end position="563"/>
    </location>
</feature>
<dbReference type="InterPro" id="IPR013258">
    <property type="entry name" value="Striatin_N"/>
</dbReference>
<feature type="compositionally biased region" description="Polar residues" evidence="7">
    <location>
        <begin position="12"/>
        <end position="22"/>
    </location>
</feature>
<reference evidence="9 10" key="1">
    <citation type="journal article" date="2019" name="Sci. Rep.">
        <title>Comparative genomics of chytrid fungi reveal insights into the obligate biotrophic and pathogenic lifestyle of Synchytrium endobioticum.</title>
        <authorList>
            <person name="van de Vossenberg B.T.L.H."/>
            <person name="Warris S."/>
            <person name="Nguyen H.D.T."/>
            <person name="van Gent-Pelzer M.P.E."/>
            <person name="Joly D.L."/>
            <person name="van de Geest H.C."/>
            <person name="Bonants P.J.M."/>
            <person name="Smith D.S."/>
            <person name="Levesque C.A."/>
            <person name="van der Lee T.A.J."/>
        </authorList>
    </citation>
    <scope>NUCLEOTIDE SEQUENCE [LARGE SCALE GENOMIC DNA]</scope>
    <source>
        <strain evidence="9 10">JEL517</strain>
    </source>
</reference>
<keyword evidence="10" id="KW-1185">Reference proteome</keyword>
<dbReference type="PROSITE" id="PS00678">
    <property type="entry name" value="WD_REPEATS_1"/>
    <property type="match status" value="2"/>
</dbReference>
<dbReference type="PANTHER" id="PTHR15653">
    <property type="entry name" value="STRIATIN"/>
    <property type="match status" value="1"/>
</dbReference>
<dbReference type="CDD" id="cd00200">
    <property type="entry name" value="WD40"/>
    <property type="match status" value="1"/>
</dbReference>
<accession>A0A507BVD6</accession>
<feature type="repeat" description="WD" evidence="6">
    <location>
        <begin position="432"/>
        <end position="465"/>
    </location>
</feature>
<feature type="repeat" description="WD" evidence="6">
    <location>
        <begin position="487"/>
        <end position="531"/>
    </location>
</feature>